<evidence type="ECO:0000313" key="2">
    <source>
        <dbReference type="EMBL" id="KAK8141524.1"/>
    </source>
</evidence>
<dbReference type="PANTHER" id="PTHR21310:SF37">
    <property type="entry name" value="AMINOGLYCOSIDE PHOSPHOTRANSFERASE DOMAIN-CONTAINING PROTEIN"/>
    <property type="match status" value="1"/>
</dbReference>
<name>A0AAW0RH91_9HYPO</name>
<comment type="caution">
    <text evidence="2">The sequence shown here is derived from an EMBL/GenBank/DDBJ whole genome shotgun (WGS) entry which is preliminary data.</text>
</comment>
<accession>A0AAW0RH91</accession>
<keyword evidence="3" id="KW-1185">Reference proteome</keyword>
<gene>
    <name evidence="2" type="ORF">G3M48_010373</name>
</gene>
<dbReference type="InterPro" id="IPR051678">
    <property type="entry name" value="AGP_Transferase"/>
</dbReference>
<reference evidence="2 3" key="1">
    <citation type="submission" date="2020-02" db="EMBL/GenBank/DDBJ databases">
        <title>Comparative genomics of the hypocrealean fungal genus Beauvera.</title>
        <authorList>
            <person name="Showalter D.N."/>
            <person name="Bushley K.E."/>
            <person name="Rehner S.A."/>
        </authorList>
    </citation>
    <scope>NUCLEOTIDE SEQUENCE [LARGE SCALE GENOMIC DNA]</scope>
    <source>
        <strain evidence="2 3">ARSEF4384</strain>
    </source>
</reference>
<dbReference type="PANTHER" id="PTHR21310">
    <property type="entry name" value="AMINOGLYCOSIDE PHOSPHOTRANSFERASE-RELATED-RELATED"/>
    <property type="match status" value="1"/>
</dbReference>
<dbReference type="InterPro" id="IPR002575">
    <property type="entry name" value="Aminoglycoside_PTrfase"/>
</dbReference>
<organism evidence="2 3">
    <name type="scientific">Beauveria asiatica</name>
    <dbReference type="NCBI Taxonomy" id="1069075"/>
    <lineage>
        <taxon>Eukaryota</taxon>
        <taxon>Fungi</taxon>
        <taxon>Dikarya</taxon>
        <taxon>Ascomycota</taxon>
        <taxon>Pezizomycotina</taxon>
        <taxon>Sordariomycetes</taxon>
        <taxon>Hypocreomycetidae</taxon>
        <taxon>Hypocreales</taxon>
        <taxon>Cordycipitaceae</taxon>
        <taxon>Beauveria</taxon>
    </lineage>
</organism>
<sequence>MKFIGSSAIIRLPKCGCTAMFPEESVRNEAAVLRYIQDNTAIPVPFLHHWGTRKDCPVDIGPCFIMEYITHEEDMGIALNIPGRGKDQRLMLNPDIDPDKLKMIYGELGNVLLELSCAEFPAIGSLAQTDDGTWRVRHRPLTMHMNELVRLGSMPRSRLLGPDATFNTSSDYYQHLANQHLEHLRQQRNDIIDDETDCRRKFIARKLFQKLARDDKLASISYRTGPFKLWCDDLRPMNVLTNGGGQVAAVLDWEFTYVAPAEFTFAPPWWLLLEQPEYWPNGLDDWTNAFDAKLEVFLQALRQREDSAIADGRLTEEQRLSGKMRASWEGGDFWIVYAARKGFAFDLTYWHKIDQRFFGPLNVAPEDAWRERLHMLDEDEVREMEELVVRKMKEMKTRELKWEPAEVWPLDSREKAKTATDRHDDA</sequence>
<feature type="domain" description="Aminoglycoside phosphotransferase" evidence="1">
    <location>
        <begin position="23"/>
        <end position="267"/>
    </location>
</feature>
<dbReference type="Pfam" id="PF01636">
    <property type="entry name" value="APH"/>
    <property type="match status" value="1"/>
</dbReference>
<protein>
    <recommendedName>
        <fullName evidence="1">Aminoglycoside phosphotransferase domain-containing protein</fullName>
    </recommendedName>
</protein>
<proteinExistence type="predicted"/>
<dbReference type="AlphaFoldDB" id="A0AAW0RH91"/>
<dbReference type="SUPFAM" id="SSF56112">
    <property type="entry name" value="Protein kinase-like (PK-like)"/>
    <property type="match status" value="1"/>
</dbReference>
<dbReference type="EMBL" id="JAAHCF010000940">
    <property type="protein sequence ID" value="KAK8141524.1"/>
    <property type="molecule type" value="Genomic_DNA"/>
</dbReference>
<dbReference type="Proteomes" id="UP001397290">
    <property type="component" value="Unassembled WGS sequence"/>
</dbReference>
<evidence type="ECO:0000259" key="1">
    <source>
        <dbReference type="Pfam" id="PF01636"/>
    </source>
</evidence>
<dbReference type="InterPro" id="IPR011009">
    <property type="entry name" value="Kinase-like_dom_sf"/>
</dbReference>
<evidence type="ECO:0000313" key="3">
    <source>
        <dbReference type="Proteomes" id="UP001397290"/>
    </source>
</evidence>